<evidence type="ECO:0000256" key="1">
    <source>
        <dbReference type="ARBA" id="ARBA00008072"/>
    </source>
</evidence>
<reference evidence="5" key="1">
    <citation type="journal article" date="2017" name="Nat. Microbiol.">
        <title>Global analysis of biosynthetic gene clusters reveals vast potential of secondary metabolite production in Penicillium species.</title>
        <authorList>
            <person name="Nielsen J.C."/>
            <person name="Grijseels S."/>
            <person name="Prigent S."/>
            <person name="Ji B."/>
            <person name="Dainat J."/>
            <person name="Nielsen K.F."/>
            <person name="Frisvad J.C."/>
            <person name="Workman M."/>
            <person name="Nielsen J."/>
        </authorList>
    </citation>
    <scope>NUCLEOTIDE SEQUENCE [LARGE SCALE GENOMIC DNA]</scope>
    <source>
        <strain evidence="5">IBT 11843</strain>
    </source>
</reference>
<evidence type="ECO:0000313" key="5">
    <source>
        <dbReference type="Proteomes" id="UP000191522"/>
    </source>
</evidence>
<evidence type="ECO:0000313" key="4">
    <source>
        <dbReference type="EMBL" id="OQD73361.1"/>
    </source>
</evidence>
<dbReference type="STRING" id="69771.A0A1V6P8P4"/>
<protein>
    <recommendedName>
        <fullName evidence="3">Enoyl reductase (ER) domain-containing protein</fullName>
    </recommendedName>
</protein>
<comment type="caution">
    <text evidence="4">The sequence shown here is derived from an EMBL/GenBank/DDBJ whole genome shotgun (WGS) entry which is preliminary data.</text>
</comment>
<dbReference type="SUPFAM" id="SSF51735">
    <property type="entry name" value="NAD(P)-binding Rossmann-fold domains"/>
    <property type="match status" value="1"/>
</dbReference>
<dbReference type="InterPro" id="IPR047122">
    <property type="entry name" value="Trans-enoyl_RdTase-like"/>
</dbReference>
<keyword evidence="5" id="KW-1185">Reference proteome</keyword>
<dbReference type="InterPro" id="IPR011032">
    <property type="entry name" value="GroES-like_sf"/>
</dbReference>
<dbReference type="InterPro" id="IPR036291">
    <property type="entry name" value="NAD(P)-bd_dom_sf"/>
</dbReference>
<dbReference type="PANTHER" id="PTHR45348:SF2">
    <property type="entry name" value="ZINC-TYPE ALCOHOL DEHYDROGENASE-LIKE PROTEIN C2E1P3.01"/>
    <property type="match status" value="1"/>
</dbReference>
<organism evidence="4 5">
    <name type="scientific">Penicillium decumbens</name>
    <dbReference type="NCBI Taxonomy" id="69771"/>
    <lineage>
        <taxon>Eukaryota</taxon>
        <taxon>Fungi</taxon>
        <taxon>Dikarya</taxon>
        <taxon>Ascomycota</taxon>
        <taxon>Pezizomycotina</taxon>
        <taxon>Eurotiomycetes</taxon>
        <taxon>Eurotiomycetidae</taxon>
        <taxon>Eurotiales</taxon>
        <taxon>Aspergillaceae</taxon>
        <taxon>Penicillium</taxon>
    </lineage>
</organism>
<feature type="domain" description="Enoyl reductase (ER)" evidence="3">
    <location>
        <begin position="13"/>
        <end position="335"/>
    </location>
</feature>
<evidence type="ECO:0000256" key="2">
    <source>
        <dbReference type="ARBA" id="ARBA00023002"/>
    </source>
</evidence>
<dbReference type="GO" id="GO:0016651">
    <property type="term" value="F:oxidoreductase activity, acting on NAD(P)H"/>
    <property type="evidence" value="ECO:0007669"/>
    <property type="project" value="InterPro"/>
</dbReference>
<keyword evidence="2" id="KW-0560">Oxidoreductase</keyword>
<proteinExistence type="inferred from homology"/>
<dbReference type="Pfam" id="PF08240">
    <property type="entry name" value="ADH_N"/>
    <property type="match status" value="1"/>
</dbReference>
<dbReference type="Gene3D" id="3.40.50.720">
    <property type="entry name" value="NAD(P)-binding Rossmann-like Domain"/>
    <property type="match status" value="1"/>
</dbReference>
<dbReference type="InterPro" id="IPR013154">
    <property type="entry name" value="ADH-like_N"/>
</dbReference>
<dbReference type="OMA" id="QITFNFP"/>
<dbReference type="SUPFAM" id="SSF50129">
    <property type="entry name" value="GroES-like"/>
    <property type="match status" value="1"/>
</dbReference>
<comment type="similarity">
    <text evidence="1">Belongs to the zinc-containing alcohol dehydrogenase family.</text>
</comment>
<dbReference type="AlphaFoldDB" id="A0A1V6P8P4"/>
<dbReference type="Gene3D" id="3.90.180.10">
    <property type="entry name" value="Medium-chain alcohol dehydrogenases, catalytic domain"/>
    <property type="match status" value="1"/>
</dbReference>
<dbReference type="InterPro" id="IPR013149">
    <property type="entry name" value="ADH-like_C"/>
</dbReference>
<name>A0A1V6P8P4_PENDC</name>
<evidence type="ECO:0000259" key="3">
    <source>
        <dbReference type="SMART" id="SM00829"/>
    </source>
</evidence>
<dbReference type="CDD" id="cd08249">
    <property type="entry name" value="enoyl_reductase_like"/>
    <property type="match status" value="1"/>
</dbReference>
<accession>A0A1V6P8P4</accession>
<dbReference type="Pfam" id="PF00107">
    <property type="entry name" value="ADH_zinc_N"/>
    <property type="match status" value="1"/>
</dbReference>
<dbReference type="SMART" id="SM00829">
    <property type="entry name" value="PKS_ER"/>
    <property type="match status" value="1"/>
</dbReference>
<dbReference type="InterPro" id="IPR020843">
    <property type="entry name" value="ER"/>
</dbReference>
<dbReference type="OrthoDB" id="10257049at2759"/>
<gene>
    <name evidence="4" type="ORF">PENDEC_c015G04747</name>
</gene>
<dbReference type="EMBL" id="MDYL01000015">
    <property type="protein sequence ID" value="OQD73361.1"/>
    <property type="molecule type" value="Genomic_DNA"/>
</dbReference>
<dbReference type="Proteomes" id="UP000191522">
    <property type="component" value="Unassembled WGS sequence"/>
</dbReference>
<sequence>MSSHQAAILPQKGGPLAIVQRPTPSPGPNELLIEVHAVALNPVDIHQRDKGVFVEAYPAVVGSDVSGIVAETGSAVSTPKGTRVTAFASAFLRKGDPNYGALQKYVLVSSEMVTVLPDRFSFIEGSVFPMAALTTWNGWLWAGVAREMTMAKEGILVWGGSSSMGAFAIQGAKVSGYTVYATASSQHHEYLKGLGASRVFDYKSEDVLSEIVNAAREDGLVFKIGYHATGSQQLSVDVLDALRGGEKVKLAIAPIVDTTVKVPEGVETAFVMPPEDPEERKERCAWIFKSWLEEKLSAGQLVPSPRIQVVEGGLESANKALDELKAGVSGVKLVLEL</sequence>
<dbReference type="PANTHER" id="PTHR45348">
    <property type="entry name" value="HYPOTHETICAL OXIDOREDUCTASE (EUROFUNG)"/>
    <property type="match status" value="1"/>
</dbReference>